<dbReference type="InterPro" id="IPR005590">
    <property type="entry name" value="DUF333"/>
</dbReference>
<accession>A0ABM6JPZ0</accession>
<evidence type="ECO:0000313" key="2">
    <source>
        <dbReference type="Proteomes" id="UP000191820"/>
    </source>
</evidence>
<proteinExistence type="predicted"/>
<organism evidence="1 2">
    <name type="scientific">Shewanella japonica</name>
    <dbReference type="NCBI Taxonomy" id="93973"/>
    <lineage>
        <taxon>Bacteria</taxon>
        <taxon>Pseudomonadati</taxon>
        <taxon>Pseudomonadota</taxon>
        <taxon>Gammaproteobacteria</taxon>
        <taxon>Alteromonadales</taxon>
        <taxon>Shewanellaceae</taxon>
        <taxon>Shewanella</taxon>
    </lineage>
</organism>
<dbReference type="Proteomes" id="UP000191820">
    <property type="component" value="Chromosome"/>
</dbReference>
<dbReference type="EMBL" id="CP020472">
    <property type="protein sequence ID" value="ARD24273.1"/>
    <property type="molecule type" value="Genomic_DNA"/>
</dbReference>
<gene>
    <name evidence="1" type="ORF">SJ2017_4045</name>
</gene>
<dbReference type="RefSeq" id="WP_055024190.1">
    <property type="nucleotide sequence ID" value="NZ_CANMJJ010000009.1"/>
</dbReference>
<dbReference type="Pfam" id="PF03891">
    <property type="entry name" value="DUF333"/>
    <property type="match status" value="1"/>
</dbReference>
<protein>
    <recommendedName>
        <fullName evidence="3">DUF333 domain-containing protein</fullName>
    </recommendedName>
</protein>
<keyword evidence="2" id="KW-1185">Reference proteome</keyword>
<evidence type="ECO:0000313" key="1">
    <source>
        <dbReference type="EMBL" id="ARD24273.1"/>
    </source>
</evidence>
<evidence type="ECO:0008006" key="3">
    <source>
        <dbReference type="Google" id="ProtNLM"/>
    </source>
</evidence>
<reference evidence="1 2" key="1">
    <citation type="submission" date="2017-03" db="EMBL/GenBank/DDBJ databases">
        <title>Genome sequencing of Shewanella japonica KCTC 22435.</title>
        <authorList>
            <person name="Kim K.M."/>
        </authorList>
    </citation>
    <scope>NUCLEOTIDE SEQUENCE [LARGE SCALE GENOMIC DNA]</scope>
    <source>
        <strain evidence="1 2">KCTC 22435</strain>
    </source>
</reference>
<name>A0ABM6JPZ0_9GAMM</name>
<sequence length="98" mass="10864">MFIVLKITTVLSCFKKHCELISPLSLAIYSVILGSLTACSGDDITPLHSTNPASNYCLDNDGTLETIKHINGDILLCTLPDGEVIETWELFRRDHQKT</sequence>